<dbReference type="EMBL" id="KL991649">
    <property type="protein sequence ID" value="KFK22182.1"/>
    <property type="molecule type" value="Genomic_DNA"/>
</dbReference>
<name>A0A087FX30_ARAAL</name>
<evidence type="ECO:0000313" key="2">
    <source>
        <dbReference type="Proteomes" id="UP000029120"/>
    </source>
</evidence>
<protein>
    <submittedName>
        <fullName evidence="1">Uncharacterized protein</fullName>
    </submittedName>
</protein>
<dbReference type="Gramene" id="KFK22182">
    <property type="protein sequence ID" value="KFK22182"/>
    <property type="gene ID" value="AALP_AAs53425U000200"/>
</dbReference>
<dbReference type="AlphaFoldDB" id="A0A087FX30"/>
<reference evidence="2" key="1">
    <citation type="journal article" date="2015" name="Nat. Plants">
        <title>Genome expansion of Arabis alpina linked with retrotransposition and reduced symmetric DNA methylation.</title>
        <authorList>
            <person name="Willing E.M."/>
            <person name="Rawat V."/>
            <person name="Mandakova T."/>
            <person name="Maumus F."/>
            <person name="James G.V."/>
            <person name="Nordstroem K.J."/>
            <person name="Becker C."/>
            <person name="Warthmann N."/>
            <person name="Chica C."/>
            <person name="Szarzynska B."/>
            <person name="Zytnicki M."/>
            <person name="Albani M.C."/>
            <person name="Kiefer C."/>
            <person name="Bergonzi S."/>
            <person name="Castaings L."/>
            <person name="Mateos J.L."/>
            <person name="Berns M.C."/>
            <person name="Bujdoso N."/>
            <person name="Piofczyk T."/>
            <person name="de Lorenzo L."/>
            <person name="Barrero-Sicilia C."/>
            <person name="Mateos I."/>
            <person name="Piednoel M."/>
            <person name="Hagmann J."/>
            <person name="Chen-Min-Tao R."/>
            <person name="Iglesias-Fernandez R."/>
            <person name="Schuster S.C."/>
            <person name="Alonso-Blanco C."/>
            <person name="Roudier F."/>
            <person name="Carbonero P."/>
            <person name="Paz-Ares J."/>
            <person name="Davis S.J."/>
            <person name="Pecinka A."/>
            <person name="Quesneville H."/>
            <person name="Colot V."/>
            <person name="Lysak M.A."/>
            <person name="Weigel D."/>
            <person name="Coupland G."/>
            <person name="Schneeberger K."/>
        </authorList>
    </citation>
    <scope>NUCLEOTIDE SEQUENCE [LARGE SCALE GENOMIC DNA]</scope>
    <source>
        <strain evidence="2">cv. Pajares</strain>
    </source>
</reference>
<sequence length="115" mass="12527">MVNRVLAKPVVMKPSTTEATNLKSPSRLSTVALPLVVTPSSLPPQKPPDLPLVSQIYASNNHHCRDITSYLYQRRDLSSILPLWRSYHGEIIGSHCGGGPLAPRARRLQSSSSAS</sequence>
<dbReference type="Proteomes" id="UP000029120">
    <property type="component" value="Unassembled WGS sequence"/>
</dbReference>
<organism evidence="1 2">
    <name type="scientific">Arabis alpina</name>
    <name type="common">Alpine rock-cress</name>
    <dbReference type="NCBI Taxonomy" id="50452"/>
    <lineage>
        <taxon>Eukaryota</taxon>
        <taxon>Viridiplantae</taxon>
        <taxon>Streptophyta</taxon>
        <taxon>Embryophyta</taxon>
        <taxon>Tracheophyta</taxon>
        <taxon>Spermatophyta</taxon>
        <taxon>Magnoliopsida</taxon>
        <taxon>eudicotyledons</taxon>
        <taxon>Gunneridae</taxon>
        <taxon>Pentapetalae</taxon>
        <taxon>rosids</taxon>
        <taxon>malvids</taxon>
        <taxon>Brassicales</taxon>
        <taxon>Brassicaceae</taxon>
        <taxon>Arabideae</taxon>
        <taxon>Arabis</taxon>
    </lineage>
</organism>
<evidence type="ECO:0000313" key="1">
    <source>
        <dbReference type="EMBL" id="KFK22182.1"/>
    </source>
</evidence>
<gene>
    <name evidence="1" type="ORF">AALP_AAs53425U000200</name>
</gene>
<proteinExistence type="predicted"/>
<accession>A0A087FX30</accession>
<keyword evidence="2" id="KW-1185">Reference proteome</keyword>